<gene>
    <name evidence="2" type="ORF">U9M48_000613</name>
</gene>
<dbReference type="AlphaFoldDB" id="A0AAQ3PIB1"/>
<evidence type="ECO:0000256" key="1">
    <source>
        <dbReference type="SAM" id="MobiDB-lite"/>
    </source>
</evidence>
<protein>
    <submittedName>
        <fullName evidence="2">Uncharacterized protein</fullName>
    </submittedName>
</protein>
<accession>A0AAQ3PIB1</accession>
<dbReference type="EMBL" id="CP144745">
    <property type="protein sequence ID" value="WVZ49239.1"/>
    <property type="molecule type" value="Genomic_DNA"/>
</dbReference>
<reference evidence="2 3" key="1">
    <citation type="submission" date="2024-02" db="EMBL/GenBank/DDBJ databases">
        <title>High-quality chromosome-scale genome assembly of Pensacola bahiagrass (Paspalum notatum Flugge var. saurae).</title>
        <authorList>
            <person name="Vega J.M."/>
            <person name="Podio M."/>
            <person name="Orjuela J."/>
            <person name="Siena L.A."/>
            <person name="Pessino S.C."/>
            <person name="Combes M.C."/>
            <person name="Mariac C."/>
            <person name="Albertini E."/>
            <person name="Pupilli F."/>
            <person name="Ortiz J.P.A."/>
            <person name="Leblanc O."/>
        </authorList>
    </citation>
    <scope>NUCLEOTIDE SEQUENCE [LARGE SCALE GENOMIC DNA]</scope>
    <source>
        <strain evidence="2">R1</strain>
        <tissue evidence="2">Leaf</tissue>
    </source>
</reference>
<name>A0AAQ3PIB1_PASNO</name>
<feature type="region of interest" description="Disordered" evidence="1">
    <location>
        <begin position="57"/>
        <end position="79"/>
    </location>
</feature>
<evidence type="ECO:0000313" key="2">
    <source>
        <dbReference type="EMBL" id="WVZ49239.1"/>
    </source>
</evidence>
<sequence>MAARRGAWRTAQVAALALSILRGHGAPRRLRQRLCCSSLPKRSPFLCERLLRSADKQRHGGVGCGRDGGRSSQGAAECGHTRQTVLDVSPSAQVPCPPLALT</sequence>
<keyword evidence="3" id="KW-1185">Reference proteome</keyword>
<proteinExistence type="predicted"/>
<organism evidence="2 3">
    <name type="scientific">Paspalum notatum var. saurae</name>
    <dbReference type="NCBI Taxonomy" id="547442"/>
    <lineage>
        <taxon>Eukaryota</taxon>
        <taxon>Viridiplantae</taxon>
        <taxon>Streptophyta</taxon>
        <taxon>Embryophyta</taxon>
        <taxon>Tracheophyta</taxon>
        <taxon>Spermatophyta</taxon>
        <taxon>Magnoliopsida</taxon>
        <taxon>Liliopsida</taxon>
        <taxon>Poales</taxon>
        <taxon>Poaceae</taxon>
        <taxon>PACMAD clade</taxon>
        <taxon>Panicoideae</taxon>
        <taxon>Andropogonodae</taxon>
        <taxon>Paspaleae</taxon>
        <taxon>Paspalinae</taxon>
        <taxon>Paspalum</taxon>
    </lineage>
</organism>
<evidence type="ECO:0000313" key="3">
    <source>
        <dbReference type="Proteomes" id="UP001341281"/>
    </source>
</evidence>
<dbReference type="Proteomes" id="UP001341281">
    <property type="component" value="Chromosome 01"/>
</dbReference>